<protein>
    <submittedName>
        <fullName evidence="1">Uncharacterized protein</fullName>
    </submittedName>
</protein>
<proteinExistence type="predicted"/>
<name>A0A2T7DY75_9POAL</name>
<evidence type="ECO:0000313" key="2">
    <source>
        <dbReference type="Proteomes" id="UP000244336"/>
    </source>
</evidence>
<gene>
    <name evidence="1" type="ORF">GQ55_4G137900</name>
</gene>
<dbReference type="Proteomes" id="UP000244336">
    <property type="component" value="Chromosome 4"/>
</dbReference>
<keyword evidence="2" id="KW-1185">Reference proteome</keyword>
<dbReference type="AlphaFoldDB" id="A0A2T7DY75"/>
<dbReference type="EMBL" id="CM009752">
    <property type="protein sequence ID" value="PUZ60528.1"/>
    <property type="molecule type" value="Genomic_DNA"/>
</dbReference>
<accession>A0A2T7DY75</accession>
<sequence length="76" mass="9276">MKEKGRIFCNRYFLPLSYHENLSIWNGERWLSGLKRRIANLLYNIFVPRVQIPLFPPPRIIWDFRIVRNSDPRIFS</sequence>
<dbReference type="OrthoDB" id="795616at2759"/>
<dbReference type="Gramene" id="PUZ60528">
    <property type="protein sequence ID" value="PUZ60528"/>
    <property type="gene ID" value="GQ55_4G137900"/>
</dbReference>
<organism evidence="1 2">
    <name type="scientific">Panicum hallii var. hallii</name>
    <dbReference type="NCBI Taxonomy" id="1504633"/>
    <lineage>
        <taxon>Eukaryota</taxon>
        <taxon>Viridiplantae</taxon>
        <taxon>Streptophyta</taxon>
        <taxon>Embryophyta</taxon>
        <taxon>Tracheophyta</taxon>
        <taxon>Spermatophyta</taxon>
        <taxon>Magnoliopsida</taxon>
        <taxon>Liliopsida</taxon>
        <taxon>Poales</taxon>
        <taxon>Poaceae</taxon>
        <taxon>PACMAD clade</taxon>
        <taxon>Panicoideae</taxon>
        <taxon>Panicodae</taxon>
        <taxon>Paniceae</taxon>
        <taxon>Panicinae</taxon>
        <taxon>Panicum</taxon>
        <taxon>Panicum sect. Panicum</taxon>
    </lineage>
</organism>
<evidence type="ECO:0000313" key="1">
    <source>
        <dbReference type="EMBL" id="PUZ60528.1"/>
    </source>
</evidence>
<reference evidence="1 2" key="1">
    <citation type="submission" date="2018-04" db="EMBL/GenBank/DDBJ databases">
        <title>WGS assembly of Panicum hallii var. hallii HAL2.</title>
        <authorList>
            <person name="Lovell J."/>
            <person name="Jenkins J."/>
            <person name="Lowry D."/>
            <person name="Mamidi S."/>
            <person name="Sreedasyam A."/>
            <person name="Weng X."/>
            <person name="Barry K."/>
            <person name="Bonette J."/>
            <person name="Campitelli B."/>
            <person name="Daum C."/>
            <person name="Gordon S."/>
            <person name="Gould B."/>
            <person name="Lipzen A."/>
            <person name="MacQueen A."/>
            <person name="Palacio-Mejia J."/>
            <person name="Plott C."/>
            <person name="Shakirov E."/>
            <person name="Shu S."/>
            <person name="Yoshinaga Y."/>
            <person name="Zane M."/>
            <person name="Rokhsar D."/>
            <person name="Grimwood J."/>
            <person name="Schmutz J."/>
            <person name="Juenger T."/>
        </authorList>
    </citation>
    <scope>NUCLEOTIDE SEQUENCE [LARGE SCALE GENOMIC DNA]</scope>
    <source>
        <strain evidence="2">cv. HAL2</strain>
    </source>
</reference>